<proteinExistence type="predicted"/>
<dbReference type="InterPro" id="IPR051083">
    <property type="entry name" value="GrpII_Intron_Splice-Mob/Def"/>
</dbReference>
<comment type="caution">
    <text evidence="2">The sequence shown here is derived from an EMBL/GenBank/DDBJ whole genome shotgun (WGS) entry which is preliminary data.</text>
</comment>
<name>A0ABV6Z339_UNCC1</name>
<accession>A0ABV6Z339</accession>
<dbReference type="EMBL" id="JBHPBY010000382">
    <property type="protein sequence ID" value="MFC1852878.1"/>
    <property type="molecule type" value="Genomic_DNA"/>
</dbReference>
<gene>
    <name evidence="2" type="ORF">ACFL27_21985</name>
</gene>
<dbReference type="InterPro" id="IPR043502">
    <property type="entry name" value="DNA/RNA_pol_sf"/>
</dbReference>
<dbReference type="PANTHER" id="PTHR34047">
    <property type="entry name" value="NUCLEAR INTRON MATURASE 1, MITOCHONDRIAL-RELATED"/>
    <property type="match status" value="1"/>
</dbReference>
<dbReference type="SUPFAM" id="SSF56672">
    <property type="entry name" value="DNA/RNA polymerases"/>
    <property type="match status" value="1"/>
</dbReference>
<dbReference type="GO" id="GO:0003964">
    <property type="term" value="F:RNA-directed DNA polymerase activity"/>
    <property type="evidence" value="ECO:0007669"/>
    <property type="project" value="UniProtKB-KW"/>
</dbReference>
<keyword evidence="3" id="KW-1185">Reference proteome</keyword>
<sequence length="163" mass="19028">MKRATKLFDRITSFSVLIASAHKACRRKRSKRPVIRFLFDLEPEILSLQHDLLSGRYGPGEYTSFTITDPKERLISAAPFRDRVLHHAITTGLEPILERRFITHSYACRRGKGTHAALRQAQSFSRRNRYFLKCDIRKFYQSIDHDRLKSMLRGLNALSVHQE</sequence>
<keyword evidence="2" id="KW-0808">Transferase</keyword>
<organism evidence="2 3">
    <name type="scientific">candidate division CSSED10-310 bacterium</name>
    <dbReference type="NCBI Taxonomy" id="2855610"/>
    <lineage>
        <taxon>Bacteria</taxon>
        <taxon>Bacteria division CSSED10-310</taxon>
    </lineage>
</organism>
<reference evidence="2 3" key="1">
    <citation type="submission" date="2024-09" db="EMBL/GenBank/DDBJ databases">
        <title>Laminarin stimulates single cell rates of sulfate reduction while oxygen inhibits transcriptomic activity in coastal marine sediment.</title>
        <authorList>
            <person name="Lindsay M."/>
            <person name="Orcutt B."/>
            <person name="Emerson D."/>
            <person name="Stepanauskas R."/>
            <person name="D'Angelo T."/>
        </authorList>
    </citation>
    <scope>NUCLEOTIDE SEQUENCE [LARGE SCALE GENOMIC DNA]</scope>
    <source>
        <strain evidence="2">SAG AM-311-K15</strain>
    </source>
</reference>
<dbReference type="Pfam" id="PF00078">
    <property type="entry name" value="RVT_1"/>
    <property type="match status" value="1"/>
</dbReference>
<evidence type="ECO:0000259" key="1">
    <source>
        <dbReference type="Pfam" id="PF00078"/>
    </source>
</evidence>
<dbReference type="PANTHER" id="PTHR34047:SF8">
    <property type="entry name" value="PROTEIN YKFC"/>
    <property type="match status" value="1"/>
</dbReference>
<protein>
    <submittedName>
        <fullName evidence="2">Reverse transcriptase domain-containing protein</fullName>
    </submittedName>
</protein>
<evidence type="ECO:0000313" key="2">
    <source>
        <dbReference type="EMBL" id="MFC1852878.1"/>
    </source>
</evidence>
<feature type="domain" description="Reverse transcriptase" evidence="1">
    <location>
        <begin position="71"/>
        <end position="149"/>
    </location>
</feature>
<keyword evidence="2" id="KW-0548">Nucleotidyltransferase</keyword>
<dbReference type="InterPro" id="IPR000477">
    <property type="entry name" value="RT_dom"/>
</dbReference>
<evidence type="ECO:0000313" key="3">
    <source>
        <dbReference type="Proteomes" id="UP001594351"/>
    </source>
</evidence>
<keyword evidence="2" id="KW-0695">RNA-directed DNA polymerase</keyword>
<dbReference type="Proteomes" id="UP001594351">
    <property type="component" value="Unassembled WGS sequence"/>
</dbReference>